<evidence type="ECO:0000313" key="2">
    <source>
        <dbReference type="Proteomes" id="UP001291623"/>
    </source>
</evidence>
<dbReference type="PANTHER" id="PTHR32010">
    <property type="entry name" value="PHOTOSYSTEM II STABILITY/ASSEMBLY FACTOR HCF136, CHLOROPLASTIC"/>
    <property type="match status" value="1"/>
</dbReference>
<proteinExistence type="predicted"/>
<dbReference type="AlphaFoldDB" id="A0AAE1SIU9"/>
<protein>
    <submittedName>
        <fullName evidence="1">Uncharacterized protein</fullName>
    </submittedName>
</protein>
<comment type="caution">
    <text evidence="1">The sequence shown here is derived from an EMBL/GenBank/DDBJ whole genome shotgun (WGS) entry which is preliminary data.</text>
</comment>
<sequence length="79" mass="9234">MLALGYAVYVTPFEPRHSMDHLKDVTSDSDPPSVLRDRLKTLEQTASLMSRAVRTNGTERLVNRHQDYEFFLSRWRNLP</sequence>
<reference evidence="1" key="1">
    <citation type="submission" date="2023-12" db="EMBL/GenBank/DDBJ databases">
        <title>Genome assembly of Anisodus tanguticus.</title>
        <authorList>
            <person name="Wang Y.-J."/>
        </authorList>
    </citation>
    <scope>NUCLEOTIDE SEQUENCE</scope>
    <source>
        <strain evidence="1">KB-2021</strain>
        <tissue evidence="1">Leaf</tissue>
    </source>
</reference>
<dbReference type="PANTHER" id="PTHR32010:SF18">
    <property type="entry name" value="DUF789 FAMILY PROTEIN"/>
    <property type="match status" value="1"/>
</dbReference>
<gene>
    <name evidence="1" type="ORF">RND71_010245</name>
</gene>
<organism evidence="1 2">
    <name type="scientific">Anisodus tanguticus</name>
    <dbReference type="NCBI Taxonomy" id="243964"/>
    <lineage>
        <taxon>Eukaryota</taxon>
        <taxon>Viridiplantae</taxon>
        <taxon>Streptophyta</taxon>
        <taxon>Embryophyta</taxon>
        <taxon>Tracheophyta</taxon>
        <taxon>Spermatophyta</taxon>
        <taxon>Magnoliopsida</taxon>
        <taxon>eudicotyledons</taxon>
        <taxon>Gunneridae</taxon>
        <taxon>Pentapetalae</taxon>
        <taxon>asterids</taxon>
        <taxon>lamiids</taxon>
        <taxon>Solanales</taxon>
        <taxon>Solanaceae</taxon>
        <taxon>Solanoideae</taxon>
        <taxon>Hyoscyameae</taxon>
        <taxon>Anisodus</taxon>
    </lineage>
</organism>
<dbReference type="EMBL" id="JAVYJV010000005">
    <property type="protein sequence ID" value="KAK4370770.1"/>
    <property type="molecule type" value="Genomic_DNA"/>
</dbReference>
<evidence type="ECO:0000313" key="1">
    <source>
        <dbReference type="EMBL" id="KAK4370770.1"/>
    </source>
</evidence>
<keyword evidence="2" id="KW-1185">Reference proteome</keyword>
<name>A0AAE1SIU9_9SOLA</name>
<dbReference type="Proteomes" id="UP001291623">
    <property type="component" value="Unassembled WGS sequence"/>
</dbReference>
<accession>A0AAE1SIU9</accession>